<organism evidence="2 3">
    <name type="scientific">Paracoccus amoyensis</name>
    <dbReference type="NCBI Taxonomy" id="2760093"/>
    <lineage>
        <taxon>Bacteria</taxon>
        <taxon>Pseudomonadati</taxon>
        <taxon>Pseudomonadota</taxon>
        <taxon>Alphaproteobacteria</taxon>
        <taxon>Rhodobacterales</taxon>
        <taxon>Paracoccaceae</taxon>
        <taxon>Paracoccus</taxon>
    </lineage>
</organism>
<feature type="domain" description="HTH cro/C1-type" evidence="1">
    <location>
        <begin position="10"/>
        <end position="64"/>
    </location>
</feature>
<keyword evidence="3" id="KW-1185">Reference proteome</keyword>
<evidence type="ECO:0000313" key="2">
    <source>
        <dbReference type="EMBL" id="MBC9246040.1"/>
    </source>
</evidence>
<protein>
    <submittedName>
        <fullName evidence="2">Helix-turn-helix transcriptional regulator</fullName>
    </submittedName>
</protein>
<dbReference type="InterPro" id="IPR027417">
    <property type="entry name" value="P-loop_NTPase"/>
</dbReference>
<proteinExistence type="predicted"/>
<dbReference type="Proteomes" id="UP000608594">
    <property type="component" value="Unassembled WGS sequence"/>
</dbReference>
<evidence type="ECO:0000259" key="1">
    <source>
        <dbReference type="PROSITE" id="PS50943"/>
    </source>
</evidence>
<dbReference type="InterPro" id="IPR001387">
    <property type="entry name" value="Cro/C1-type_HTH"/>
</dbReference>
<accession>A0A926JBN7</accession>
<dbReference type="AlphaFoldDB" id="A0A926JBN7"/>
<dbReference type="EMBL" id="JACOQL010000001">
    <property type="protein sequence ID" value="MBC9246040.1"/>
    <property type="molecule type" value="Genomic_DNA"/>
</dbReference>
<evidence type="ECO:0000313" key="3">
    <source>
        <dbReference type="Proteomes" id="UP000608594"/>
    </source>
</evidence>
<dbReference type="RefSeq" id="WP_187792406.1">
    <property type="nucleotide sequence ID" value="NZ_JACOQL010000001.1"/>
</dbReference>
<gene>
    <name evidence="2" type="ORF">H4P12_04790</name>
</gene>
<dbReference type="PROSITE" id="PS50943">
    <property type="entry name" value="HTH_CROC1"/>
    <property type="match status" value="1"/>
</dbReference>
<dbReference type="Gene3D" id="1.10.260.40">
    <property type="entry name" value="lambda repressor-like DNA-binding domains"/>
    <property type="match status" value="1"/>
</dbReference>
<comment type="caution">
    <text evidence="2">The sequence shown here is derived from an EMBL/GenBank/DDBJ whole genome shotgun (WGS) entry which is preliminary data.</text>
</comment>
<dbReference type="Pfam" id="PF01381">
    <property type="entry name" value="HTH_3"/>
    <property type="match status" value="1"/>
</dbReference>
<dbReference type="SUPFAM" id="SSF52540">
    <property type="entry name" value="P-loop containing nucleoside triphosphate hydrolases"/>
    <property type="match status" value="1"/>
</dbReference>
<reference evidence="2" key="1">
    <citation type="submission" date="2020-08" db="EMBL/GenBank/DDBJ databases">
        <title>Paracoccus amoyensis sp. nov., isolated from the surface seawater at coast of Xiamen, Fujian.</title>
        <authorList>
            <person name="Lyu L."/>
        </authorList>
    </citation>
    <scope>NUCLEOTIDE SEQUENCE</scope>
    <source>
        <strain evidence="2">11-3</strain>
    </source>
</reference>
<dbReference type="SUPFAM" id="SSF47413">
    <property type="entry name" value="lambda repressor-like DNA-binding domains"/>
    <property type="match status" value="1"/>
</dbReference>
<dbReference type="GO" id="GO:0003677">
    <property type="term" value="F:DNA binding"/>
    <property type="evidence" value="ECO:0007669"/>
    <property type="project" value="InterPro"/>
</dbReference>
<dbReference type="SMART" id="SM00530">
    <property type="entry name" value="HTH_XRE"/>
    <property type="match status" value="1"/>
</dbReference>
<name>A0A926JBN7_9RHOB</name>
<dbReference type="CDD" id="cd00093">
    <property type="entry name" value="HTH_XRE"/>
    <property type="match status" value="1"/>
</dbReference>
<dbReference type="InterPro" id="IPR010982">
    <property type="entry name" value="Lambda_DNA-bd_dom_sf"/>
</dbReference>
<sequence>MDGQIPTSILRMARESSGLNQANLATELGVSASVVSRLETSERADGKMAHRYLTALKTDLANEIIGFFSDKWRHIERPEFQHPQRKVIWDAERALQTLEAFEKGPQFDPILHDPLTKLRSRILSEVDFVRHTEHGIAFIGEIGVGKTTALSFVTNLITADGEKPKSVFPTGSGRTTVCEVAIKIAPAFGIAVDCLEEEEIRKLVADLVNGLKFGKSGLPSELERVIRNMADVRRVTTRAKTSAEKATTVDHLKELIDQFDDVESVIAEVVARMKLETRTENQMILSKETEGSMEWLSTNIGKINYGQHPKFSVPQRITVLLPLEALRETPYLLSVIDTKGVEGTTQRSDLMAQIEDERTVTVLCCKFSDAPGNVPLSIMRETLDSGSDALSAERLCLLVLPREDEALKIVDDSGSTPGSAEEGYAVREAQISQQFATDGFPAIPINFFQVGSDEPEDVWHWLTSRIDAIRQAKVERIFRHISSAEDLVANADVAKTREARRTIADTIAKSAERFRELPTVVRPAHLNLVAESKKAHQSSIAASVNRKGNWENFPVAHILGQGIRVDLNFRTRDIFVRIDEAIEGLKDDFSHLSDVAQFLEGLKDDVEEWRKEFFSRVALAGRSLFSPHLSNATELWEKCEERYGAGSGYRVDISDIFQDHFETDDNALAVLKKVERQVVALWNAIIIDPLETAASLDDEE</sequence>